<keyword evidence="1" id="KW-0812">Transmembrane</keyword>
<evidence type="ECO:0000256" key="1">
    <source>
        <dbReference type="SAM" id="Phobius"/>
    </source>
</evidence>
<dbReference type="Proteomes" id="UP001430149">
    <property type="component" value="Unassembled WGS sequence"/>
</dbReference>
<feature type="transmembrane region" description="Helical" evidence="1">
    <location>
        <begin position="137"/>
        <end position="154"/>
    </location>
</feature>
<keyword evidence="1" id="KW-1133">Transmembrane helix</keyword>
<proteinExistence type="predicted"/>
<gene>
    <name evidence="2" type="ORF">ISP19_01230</name>
</gene>
<feature type="transmembrane region" description="Helical" evidence="1">
    <location>
        <begin position="316"/>
        <end position="334"/>
    </location>
</feature>
<evidence type="ECO:0000313" key="3">
    <source>
        <dbReference type="Proteomes" id="UP001430149"/>
    </source>
</evidence>
<sequence length="350" mass="38877">MAYFIFIAFGFVLAGCSWLKPRSAPYCGAIFFIYAVLFAGMRGASMDYDNYVSMYQDMTRASGGLWQRLHIGKDPLFGALIMLIQVLGLSSQWLFMVSAFVGLAFKAKSFQRVFGSIMTPLFALVCGSYFLHDYTQVRVAIALGFSFMALVELCEGRKSRWMVYSVIALGFHVSTFAIVAFELPLVFGVRYNLWMVVASLFALLCVAYIGNLLAIIANFDGRAANYEELGNVSDHMMIVAPVKLVGLGILTFLLVKGSVEEAKVRILKLSCLFAFVGYGFLMIFKDNASGFGFRIYELFDAFSVFIIADALLGRKLISWGIALGYCAGLLLLLMDSKLLLPYEFADMGLW</sequence>
<keyword evidence="3" id="KW-1185">Reference proteome</keyword>
<dbReference type="RefSeq" id="WP_204678770.1">
    <property type="nucleotide sequence ID" value="NZ_BSNR01000009.1"/>
</dbReference>
<accession>A0ABS2JZS7</accession>
<feature type="transmembrane region" description="Helical" evidence="1">
    <location>
        <begin position="236"/>
        <end position="254"/>
    </location>
</feature>
<feature type="transmembrane region" description="Helical" evidence="1">
    <location>
        <begin position="266"/>
        <end position="284"/>
    </location>
</feature>
<feature type="transmembrane region" description="Helical" evidence="1">
    <location>
        <begin position="76"/>
        <end position="101"/>
    </location>
</feature>
<organism evidence="2 3">
    <name type="scientific">Dyella flava</name>
    <dbReference type="NCBI Taxonomy" id="1920170"/>
    <lineage>
        <taxon>Bacteria</taxon>
        <taxon>Pseudomonadati</taxon>
        <taxon>Pseudomonadota</taxon>
        <taxon>Gammaproteobacteria</taxon>
        <taxon>Lysobacterales</taxon>
        <taxon>Rhodanobacteraceae</taxon>
        <taxon>Dyella</taxon>
    </lineage>
</organism>
<keyword evidence="1" id="KW-0472">Membrane</keyword>
<feature type="transmembrane region" description="Helical" evidence="1">
    <location>
        <begin position="193"/>
        <end position="216"/>
    </location>
</feature>
<dbReference type="InterPro" id="IPR049458">
    <property type="entry name" value="EpsG-like"/>
</dbReference>
<protein>
    <submittedName>
        <fullName evidence="2">EpsG family protein</fullName>
    </submittedName>
</protein>
<feature type="transmembrane region" description="Helical" evidence="1">
    <location>
        <begin position="161"/>
        <end position="181"/>
    </location>
</feature>
<comment type="caution">
    <text evidence="2">The sequence shown here is derived from an EMBL/GenBank/DDBJ whole genome shotgun (WGS) entry which is preliminary data.</text>
</comment>
<evidence type="ECO:0000313" key="2">
    <source>
        <dbReference type="EMBL" id="MBM7123988.1"/>
    </source>
</evidence>
<dbReference type="EMBL" id="JADIKE010000019">
    <property type="protein sequence ID" value="MBM7123988.1"/>
    <property type="molecule type" value="Genomic_DNA"/>
</dbReference>
<name>A0ABS2JZS7_9GAMM</name>
<dbReference type="Pfam" id="PF14897">
    <property type="entry name" value="EpsG"/>
    <property type="match status" value="1"/>
</dbReference>
<feature type="transmembrane region" description="Helical" evidence="1">
    <location>
        <begin position="26"/>
        <end position="44"/>
    </location>
</feature>
<reference evidence="2" key="1">
    <citation type="submission" date="2020-10" db="EMBL/GenBank/DDBJ databases">
        <title>Phylogeny of dyella-like bacteria.</title>
        <authorList>
            <person name="Fu J."/>
        </authorList>
    </citation>
    <scope>NUCLEOTIDE SEQUENCE</scope>
    <source>
        <strain evidence="2">DHOC52</strain>
    </source>
</reference>
<feature type="transmembrane region" description="Helical" evidence="1">
    <location>
        <begin position="113"/>
        <end position="131"/>
    </location>
</feature>